<dbReference type="PROSITE" id="PS50972">
    <property type="entry name" value="PTERIN_BINDING"/>
    <property type="match status" value="1"/>
</dbReference>
<dbReference type="PANTHER" id="PTHR20941">
    <property type="entry name" value="FOLATE SYNTHESIS PROTEINS"/>
    <property type="match status" value="1"/>
</dbReference>
<proteinExistence type="inferred from homology"/>
<name>A0ABW2FL62_9ACTN</name>
<dbReference type="Gene3D" id="3.20.20.20">
    <property type="entry name" value="Dihydropteroate synthase-like"/>
    <property type="match status" value="1"/>
</dbReference>
<evidence type="ECO:0000256" key="1">
    <source>
        <dbReference type="ARBA" id="ARBA00000012"/>
    </source>
</evidence>
<keyword evidence="13" id="KW-1185">Reference proteome</keyword>
<dbReference type="InterPro" id="IPR000489">
    <property type="entry name" value="Pterin-binding_dom"/>
</dbReference>
<dbReference type="RefSeq" id="WP_380230200.1">
    <property type="nucleotide sequence ID" value="NZ_JBHSVH010000002.1"/>
</dbReference>
<keyword evidence="6 10" id="KW-0808">Transferase</keyword>
<dbReference type="PROSITE" id="PS00792">
    <property type="entry name" value="DHPS_1"/>
    <property type="match status" value="1"/>
</dbReference>
<evidence type="ECO:0000259" key="11">
    <source>
        <dbReference type="PROSITE" id="PS50972"/>
    </source>
</evidence>
<feature type="domain" description="Pterin-binding" evidence="11">
    <location>
        <begin position="14"/>
        <end position="273"/>
    </location>
</feature>
<reference evidence="13" key="1">
    <citation type="journal article" date="2019" name="Int. J. Syst. Evol. Microbiol.">
        <title>The Global Catalogue of Microorganisms (GCM) 10K type strain sequencing project: providing services to taxonomists for standard genome sequencing and annotation.</title>
        <authorList>
            <consortium name="The Broad Institute Genomics Platform"/>
            <consortium name="The Broad Institute Genome Sequencing Center for Infectious Disease"/>
            <person name="Wu L."/>
            <person name="Ma J."/>
        </authorList>
    </citation>
    <scope>NUCLEOTIDE SEQUENCE [LARGE SCALE GENOMIC DNA]</scope>
    <source>
        <strain evidence="13">CGMCC 1.12859</strain>
    </source>
</reference>
<dbReference type="EMBL" id="JBHTAJ010000001">
    <property type="protein sequence ID" value="MFC7177991.1"/>
    <property type="molecule type" value="Genomic_DNA"/>
</dbReference>
<keyword evidence="9 10" id="KW-0289">Folate biosynthesis</keyword>
<dbReference type="SUPFAM" id="SSF51717">
    <property type="entry name" value="Dihydropteroate synthetase-like"/>
    <property type="match status" value="1"/>
</dbReference>
<accession>A0ABW2FL62</accession>
<evidence type="ECO:0000256" key="3">
    <source>
        <dbReference type="ARBA" id="ARBA00004763"/>
    </source>
</evidence>
<protein>
    <recommendedName>
        <fullName evidence="5 10">Dihydropteroate synthase</fullName>
        <shortName evidence="10">DHPS</shortName>
        <ecNumber evidence="5 10">2.5.1.15</ecNumber>
    </recommendedName>
    <alternativeName>
        <fullName evidence="10">Dihydropteroate pyrophosphorylase</fullName>
    </alternativeName>
</protein>
<dbReference type="InterPro" id="IPR011005">
    <property type="entry name" value="Dihydropteroate_synth-like_sf"/>
</dbReference>
<dbReference type="InterPro" id="IPR045031">
    <property type="entry name" value="DHP_synth-like"/>
</dbReference>
<dbReference type="Pfam" id="PF00809">
    <property type="entry name" value="Pterin_bind"/>
    <property type="match status" value="1"/>
</dbReference>
<evidence type="ECO:0000256" key="5">
    <source>
        <dbReference type="ARBA" id="ARBA00012458"/>
    </source>
</evidence>
<keyword evidence="8 10" id="KW-0460">Magnesium</keyword>
<comment type="function">
    <text evidence="10">Catalyzes the condensation of para-aminobenzoate (pABA) with 6-hydroxymethyl-7,8-dihydropterin diphosphate (DHPt-PP) to form 7,8-dihydropteroate (H2Pte), the immediate precursor of folate derivatives.</text>
</comment>
<dbReference type="PANTHER" id="PTHR20941:SF1">
    <property type="entry name" value="FOLIC ACID SYNTHESIS PROTEIN FOL1"/>
    <property type="match status" value="1"/>
</dbReference>
<dbReference type="PROSITE" id="PS00793">
    <property type="entry name" value="DHPS_2"/>
    <property type="match status" value="1"/>
</dbReference>
<organism evidence="12 13">
    <name type="scientific">Kitasatospora paranensis</name>
    <dbReference type="NCBI Taxonomy" id="258053"/>
    <lineage>
        <taxon>Bacteria</taxon>
        <taxon>Bacillati</taxon>
        <taxon>Actinomycetota</taxon>
        <taxon>Actinomycetes</taxon>
        <taxon>Kitasatosporales</taxon>
        <taxon>Streptomycetaceae</taxon>
        <taxon>Kitasatospora</taxon>
    </lineage>
</organism>
<evidence type="ECO:0000256" key="10">
    <source>
        <dbReference type="RuleBase" id="RU361205"/>
    </source>
</evidence>
<comment type="pathway">
    <text evidence="3 10">Cofactor biosynthesis; tetrahydrofolate biosynthesis; 7,8-dihydrofolate from 2-amino-4-hydroxy-6-hydroxymethyl-7,8-dihydropteridine diphosphate and 4-aminobenzoate: step 1/2.</text>
</comment>
<evidence type="ECO:0000256" key="9">
    <source>
        <dbReference type="ARBA" id="ARBA00022909"/>
    </source>
</evidence>
<comment type="catalytic activity">
    <reaction evidence="1">
        <text>(7,8-dihydropterin-6-yl)methyl diphosphate + 4-aminobenzoate = 7,8-dihydropteroate + diphosphate</text>
        <dbReference type="Rhea" id="RHEA:19949"/>
        <dbReference type="ChEBI" id="CHEBI:17836"/>
        <dbReference type="ChEBI" id="CHEBI:17839"/>
        <dbReference type="ChEBI" id="CHEBI:33019"/>
        <dbReference type="ChEBI" id="CHEBI:72950"/>
        <dbReference type="EC" id="2.5.1.15"/>
    </reaction>
</comment>
<evidence type="ECO:0000256" key="8">
    <source>
        <dbReference type="ARBA" id="ARBA00022842"/>
    </source>
</evidence>
<dbReference type="NCBIfam" id="TIGR01496">
    <property type="entry name" value="DHPS"/>
    <property type="match status" value="1"/>
</dbReference>
<keyword evidence="7 10" id="KW-0479">Metal-binding</keyword>
<dbReference type="InterPro" id="IPR006390">
    <property type="entry name" value="DHP_synth_dom"/>
</dbReference>
<comment type="caution">
    <text evidence="12">The sequence shown here is derived from an EMBL/GenBank/DDBJ whole genome shotgun (WGS) entry which is preliminary data.</text>
</comment>
<evidence type="ECO:0000256" key="6">
    <source>
        <dbReference type="ARBA" id="ARBA00022679"/>
    </source>
</evidence>
<evidence type="ECO:0000256" key="7">
    <source>
        <dbReference type="ARBA" id="ARBA00022723"/>
    </source>
</evidence>
<comment type="cofactor">
    <cofactor evidence="2 10">
        <name>Mg(2+)</name>
        <dbReference type="ChEBI" id="CHEBI:18420"/>
    </cofactor>
</comment>
<gene>
    <name evidence="12" type="primary">folP</name>
    <name evidence="12" type="ORF">ACFQMG_00265</name>
</gene>
<sequence length="285" mass="29461">MNIPLPGLPHLDRCAVMGVVNVTPDSFSDGGLWLDPDAAVAHGLRLVAQGADLIDVGGESTRPGAQRVTEQEELRRVVPVVEALAAAGAVVSVDTMRARVAAEAVAAGARLVNDVSGGLADPGMAAVVADTGAPFVVMHWRGQSADMDALAVYDDVVADVTAELTARMAVLLAAGVKEEQLVLDPGLGFAKTAEHNWALLGRLDALTSLGRPVLVAASRKRFLGTLLANPETGELRPARQRDDATAAVSALSARAGAWAVRVHDVAGTADAVRVVAAWQQAARRG</sequence>
<dbReference type="CDD" id="cd00739">
    <property type="entry name" value="DHPS"/>
    <property type="match status" value="1"/>
</dbReference>
<dbReference type="GO" id="GO:0004156">
    <property type="term" value="F:dihydropteroate synthase activity"/>
    <property type="evidence" value="ECO:0007669"/>
    <property type="project" value="UniProtKB-EC"/>
</dbReference>
<comment type="similarity">
    <text evidence="4 10">Belongs to the DHPS family.</text>
</comment>
<evidence type="ECO:0000256" key="2">
    <source>
        <dbReference type="ARBA" id="ARBA00001946"/>
    </source>
</evidence>
<evidence type="ECO:0000313" key="13">
    <source>
        <dbReference type="Proteomes" id="UP001596435"/>
    </source>
</evidence>
<evidence type="ECO:0000256" key="4">
    <source>
        <dbReference type="ARBA" id="ARBA00009503"/>
    </source>
</evidence>
<evidence type="ECO:0000313" key="12">
    <source>
        <dbReference type="EMBL" id="MFC7177991.1"/>
    </source>
</evidence>
<dbReference type="Proteomes" id="UP001596435">
    <property type="component" value="Unassembled WGS sequence"/>
</dbReference>
<dbReference type="EC" id="2.5.1.15" evidence="5 10"/>